<proteinExistence type="predicted"/>
<reference evidence="2 3" key="1">
    <citation type="submission" date="2023-09" db="EMBL/GenBank/DDBJ databases">
        <authorList>
            <person name="Rey-Velasco X."/>
        </authorList>
    </citation>
    <scope>NUCLEOTIDE SEQUENCE [LARGE SCALE GENOMIC DNA]</scope>
    <source>
        <strain evidence="2 3">F394</strain>
    </source>
</reference>
<gene>
    <name evidence="2" type="ORF">RM540_07840</name>
</gene>
<feature type="chain" id="PRO_5046000257" description="Lipoprotein" evidence="1">
    <location>
        <begin position="20"/>
        <end position="149"/>
    </location>
</feature>
<keyword evidence="1" id="KW-0732">Signal</keyword>
<dbReference type="RefSeq" id="WP_311663002.1">
    <property type="nucleotide sequence ID" value="NZ_JAVRHT010000015.1"/>
</dbReference>
<comment type="caution">
    <text evidence="2">The sequence shown here is derived from an EMBL/GenBank/DDBJ whole genome shotgun (WGS) entry which is preliminary data.</text>
</comment>
<evidence type="ECO:0000313" key="2">
    <source>
        <dbReference type="EMBL" id="MDT0631660.1"/>
    </source>
</evidence>
<dbReference type="PROSITE" id="PS51257">
    <property type="entry name" value="PROKAR_LIPOPROTEIN"/>
    <property type="match status" value="1"/>
</dbReference>
<organism evidence="2 3">
    <name type="scientific">Rubrivirga litoralis</name>
    <dbReference type="NCBI Taxonomy" id="3075598"/>
    <lineage>
        <taxon>Bacteria</taxon>
        <taxon>Pseudomonadati</taxon>
        <taxon>Rhodothermota</taxon>
        <taxon>Rhodothermia</taxon>
        <taxon>Rhodothermales</taxon>
        <taxon>Rubricoccaceae</taxon>
        <taxon>Rubrivirga</taxon>
    </lineage>
</organism>
<accession>A0ABU3BQV4</accession>
<protein>
    <recommendedName>
        <fullName evidence="4">Lipoprotein</fullName>
    </recommendedName>
</protein>
<evidence type="ECO:0000256" key="1">
    <source>
        <dbReference type="SAM" id="SignalP"/>
    </source>
</evidence>
<evidence type="ECO:0000313" key="3">
    <source>
        <dbReference type="Proteomes" id="UP001267426"/>
    </source>
</evidence>
<dbReference type="Proteomes" id="UP001267426">
    <property type="component" value="Unassembled WGS sequence"/>
</dbReference>
<evidence type="ECO:0008006" key="4">
    <source>
        <dbReference type="Google" id="ProtNLM"/>
    </source>
</evidence>
<dbReference type="EMBL" id="JAVRHT010000015">
    <property type="protein sequence ID" value="MDT0631660.1"/>
    <property type="molecule type" value="Genomic_DNA"/>
</dbReference>
<keyword evidence="3" id="KW-1185">Reference proteome</keyword>
<sequence length="149" mass="14712">MSRLPLFALALAVAACAPAETDVMTEPDAGAMPADTAPMPADPAGAVTAEGTLDAAQSAGGLTNLAPATAVSNIDGWIARLDGVPSAAPIVANLQTLRSQLQDPVLDGLAIGQTLSTLGEQTSAAADGDVSLEQLGQALSQAGTMLMGM</sequence>
<feature type="signal peptide" evidence="1">
    <location>
        <begin position="1"/>
        <end position="19"/>
    </location>
</feature>
<name>A0ABU3BQV4_9BACT</name>